<dbReference type="Gene3D" id="3.40.50.2300">
    <property type="match status" value="1"/>
</dbReference>
<dbReference type="Pfam" id="PF00196">
    <property type="entry name" value="GerE"/>
    <property type="match status" value="1"/>
</dbReference>
<dbReference type="SMART" id="SM00421">
    <property type="entry name" value="HTH_LUXR"/>
    <property type="match status" value="1"/>
</dbReference>
<name>A0A374N457_BACUN</name>
<dbReference type="InterPro" id="IPR001789">
    <property type="entry name" value="Sig_transdc_resp-reg_receiver"/>
</dbReference>
<feature type="modified residue" description="4-aspartylphosphate" evidence="3">
    <location>
        <position position="58"/>
    </location>
</feature>
<dbReference type="InterPro" id="IPR016032">
    <property type="entry name" value="Sig_transdc_resp-reg_C-effctor"/>
</dbReference>
<dbReference type="EMBL" id="QSOF01000006">
    <property type="protein sequence ID" value="RGI77810.1"/>
    <property type="molecule type" value="Genomic_DNA"/>
</dbReference>
<feature type="domain" description="HTH luxR-type" evidence="4">
    <location>
        <begin position="147"/>
        <end position="212"/>
    </location>
</feature>
<dbReference type="SUPFAM" id="SSF52172">
    <property type="entry name" value="CheY-like"/>
    <property type="match status" value="1"/>
</dbReference>
<dbReference type="Proteomes" id="UP000263754">
    <property type="component" value="Unassembled WGS sequence"/>
</dbReference>
<feature type="domain" description="Response regulatory" evidence="5">
    <location>
        <begin position="7"/>
        <end position="123"/>
    </location>
</feature>
<sequence>MVDKKTEIAIVDDHGLVLEGLKSILNDMPQIGSVQAVFTGEELVRLLKTRTFDIYILDIELSGMNGFDVIKEIRAKDKKAHIIINTMHEEIWIINKLIQSNVDSVILKTSDTEQIKNAIQAALDGKSYFCPRFEHIRHKLRHRPGSKLLNQDVPTPREREVLKAISEGLSTGEISGKLCISENTVETYRKNLMLKFGAKNSTDLVVKALASGYLTISI</sequence>
<dbReference type="RefSeq" id="WP_117962949.1">
    <property type="nucleotide sequence ID" value="NZ_JADNFT010000012.1"/>
</dbReference>
<dbReference type="PANTHER" id="PTHR43214">
    <property type="entry name" value="TWO-COMPONENT RESPONSE REGULATOR"/>
    <property type="match status" value="1"/>
</dbReference>
<evidence type="ECO:0000259" key="5">
    <source>
        <dbReference type="PROSITE" id="PS50110"/>
    </source>
</evidence>
<evidence type="ECO:0000259" key="4">
    <source>
        <dbReference type="PROSITE" id="PS50043"/>
    </source>
</evidence>
<dbReference type="PROSITE" id="PS50043">
    <property type="entry name" value="HTH_LUXR_2"/>
    <property type="match status" value="1"/>
</dbReference>
<gene>
    <name evidence="6" type="ORF">DXD90_06115</name>
</gene>
<dbReference type="PROSITE" id="PS00622">
    <property type="entry name" value="HTH_LUXR_1"/>
    <property type="match status" value="1"/>
</dbReference>
<dbReference type="InterPro" id="IPR058245">
    <property type="entry name" value="NreC/VraR/RcsB-like_REC"/>
</dbReference>
<dbReference type="GO" id="GO:0000160">
    <property type="term" value="P:phosphorelay signal transduction system"/>
    <property type="evidence" value="ECO:0007669"/>
    <property type="project" value="InterPro"/>
</dbReference>
<keyword evidence="1 3" id="KW-0597">Phosphoprotein</keyword>
<dbReference type="InterPro" id="IPR039420">
    <property type="entry name" value="WalR-like"/>
</dbReference>
<reference evidence="6 7" key="1">
    <citation type="submission" date="2018-08" db="EMBL/GenBank/DDBJ databases">
        <title>A genome reference for cultivated species of the human gut microbiota.</title>
        <authorList>
            <person name="Zou Y."/>
            <person name="Xue W."/>
            <person name="Luo G."/>
        </authorList>
    </citation>
    <scope>NUCLEOTIDE SEQUENCE [LARGE SCALE GENOMIC DNA]</scope>
    <source>
        <strain evidence="6 7">TM10-17</strain>
    </source>
</reference>
<dbReference type="PANTHER" id="PTHR43214:SF43">
    <property type="entry name" value="TWO-COMPONENT RESPONSE REGULATOR"/>
    <property type="match status" value="1"/>
</dbReference>
<dbReference type="Pfam" id="PF00072">
    <property type="entry name" value="Response_reg"/>
    <property type="match status" value="1"/>
</dbReference>
<dbReference type="CDD" id="cd06170">
    <property type="entry name" value="LuxR_C_like"/>
    <property type="match status" value="1"/>
</dbReference>
<dbReference type="CDD" id="cd17535">
    <property type="entry name" value="REC_NarL-like"/>
    <property type="match status" value="1"/>
</dbReference>
<organism evidence="6 7">
    <name type="scientific">Bacteroides uniformis</name>
    <dbReference type="NCBI Taxonomy" id="820"/>
    <lineage>
        <taxon>Bacteria</taxon>
        <taxon>Pseudomonadati</taxon>
        <taxon>Bacteroidota</taxon>
        <taxon>Bacteroidia</taxon>
        <taxon>Bacteroidales</taxon>
        <taxon>Bacteroidaceae</taxon>
        <taxon>Bacteroides</taxon>
    </lineage>
</organism>
<dbReference type="GO" id="GO:0003677">
    <property type="term" value="F:DNA binding"/>
    <property type="evidence" value="ECO:0007669"/>
    <property type="project" value="UniProtKB-KW"/>
</dbReference>
<dbReference type="PRINTS" id="PR00038">
    <property type="entry name" value="HTHLUXR"/>
</dbReference>
<keyword evidence="2 6" id="KW-0238">DNA-binding</keyword>
<proteinExistence type="predicted"/>
<protein>
    <submittedName>
        <fullName evidence="6">DNA-binding response regulator</fullName>
    </submittedName>
</protein>
<comment type="caution">
    <text evidence="6">The sequence shown here is derived from an EMBL/GenBank/DDBJ whole genome shotgun (WGS) entry which is preliminary data.</text>
</comment>
<dbReference type="InterPro" id="IPR036388">
    <property type="entry name" value="WH-like_DNA-bd_sf"/>
</dbReference>
<dbReference type="PROSITE" id="PS50110">
    <property type="entry name" value="RESPONSE_REGULATORY"/>
    <property type="match status" value="1"/>
</dbReference>
<evidence type="ECO:0000256" key="1">
    <source>
        <dbReference type="ARBA" id="ARBA00022553"/>
    </source>
</evidence>
<dbReference type="InterPro" id="IPR011006">
    <property type="entry name" value="CheY-like_superfamily"/>
</dbReference>
<dbReference type="GO" id="GO:0006355">
    <property type="term" value="P:regulation of DNA-templated transcription"/>
    <property type="evidence" value="ECO:0007669"/>
    <property type="project" value="InterPro"/>
</dbReference>
<dbReference type="SMART" id="SM00448">
    <property type="entry name" value="REC"/>
    <property type="match status" value="1"/>
</dbReference>
<dbReference type="Gene3D" id="1.10.10.10">
    <property type="entry name" value="Winged helix-like DNA-binding domain superfamily/Winged helix DNA-binding domain"/>
    <property type="match status" value="1"/>
</dbReference>
<evidence type="ECO:0000313" key="6">
    <source>
        <dbReference type="EMBL" id="RGI77810.1"/>
    </source>
</evidence>
<evidence type="ECO:0000256" key="3">
    <source>
        <dbReference type="PROSITE-ProRule" id="PRU00169"/>
    </source>
</evidence>
<accession>A0A374N457</accession>
<evidence type="ECO:0000256" key="2">
    <source>
        <dbReference type="ARBA" id="ARBA00023125"/>
    </source>
</evidence>
<dbReference type="InterPro" id="IPR000792">
    <property type="entry name" value="Tscrpt_reg_LuxR_C"/>
</dbReference>
<evidence type="ECO:0000313" key="7">
    <source>
        <dbReference type="Proteomes" id="UP000263754"/>
    </source>
</evidence>
<dbReference type="SUPFAM" id="SSF46894">
    <property type="entry name" value="C-terminal effector domain of the bipartite response regulators"/>
    <property type="match status" value="1"/>
</dbReference>
<dbReference type="AlphaFoldDB" id="A0A374N457"/>